<accession>A0A5B1C8M8</accession>
<evidence type="ECO:0000259" key="1">
    <source>
        <dbReference type="Pfam" id="PF04986"/>
    </source>
</evidence>
<proteinExistence type="predicted"/>
<sequence length="165" mass="18505">MSSLQAKFADHLRELGLYDQVDASVWKKKWIVDIRAVGDGRSVLKYLAPYVHRVAISDNRIVSVDEKTVTFRYTPSKSRQSKTRSVSGHQFVGGFAQHVLPSRLQKIRYYGWMSPNSGISPEEVRWLLAIALGLGVHADVGESGASSTQEISVQGVRRRNSERFS</sequence>
<dbReference type="AlphaFoldDB" id="A0A5B1C8M8"/>
<dbReference type="GO" id="GO:0006313">
    <property type="term" value="P:DNA transposition"/>
    <property type="evidence" value="ECO:0007669"/>
    <property type="project" value="InterPro"/>
</dbReference>
<dbReference type="Proteomes" id="UP000322699">
    <property type="component" value="Unassembled WGS sequence"/>
</dbReference>
<evidence type="ECO:0000313" key="3">
    <source>
        <dbReference type="Proteomes" id="UP000322699"/>
    </source>
</evidence>
<dbReference type="GO" id="GO:0003677">
    <property type="term" value="F:DNA binding"/>
    <property type="evidence" value="ECO:0007669"/>
    <property type="project" value="InterPro"/>
</dbReference>
<dbReference type="EMBL" id="VRLW01000017">
    <property type="protein sequence ID" value="KAA1256866.1"/>
    <property type="molecule type" value="Genomic_DNA"/>
</dbReference>
<comment type="caution">
    <text evidence="2">The sequence shown here is derived from an EMBL/GenBank/DDBJ whole genome shotgun (WGS) entry which is preliminary data.</text>
</comment>
<gene>
    <name evidence="2" type="ORF">LF1_58430</name>
</gene>
<keyword evidence="3" id="KW-1185">Reference proteome</keyword>
<dbReference type="PANTHER" id="PTHR37023">
    <property type="entry name" value="TRANSPOSASE"/>
    <property type="match status" value="1"/>
</dbReference>
<dbReference type="PANTHER" id="PTHR37023:SF1">
    <property type="entry name" value="ISSOD25 TRANSPOSASE TNPA_ISSOD25"/>
    <property type="match status" value="1"/>
</dbReference>
<evidence type="ECO:0000313" key="2">
    <source>
        <dbReference type="EMBL" id="KAA1256866.1"/>
    </source>
</evidence>
<dbReference type="InterPro" id="IPR007069">
    <property type="entry name" value="Transposase_32"/>
</dbReference>
<protein>
    <submittedName>
        <fullName evidence="2">Putative transposase</fullName>
    </submittedName>
</protein>
<name>A0A5B1C8M8_9BACT</name>
<dbReference type="Pfam" id="PF04986">
    <property type="entry name" value="Y2_Tnp"/>
    <property type="match status" value="1"/>
</dbReference>
<reference evidence="2 3" key="1">
    <citation type="submission" date="2019-08" db="EMBL/GenBank/DDBJ databases">
        <title>Deep-cultivation of Planctomycetes and their phenomic and genomic characterization uncovers novel biology.</title>
        <authorList>
            <person name="Wiegand S."/>
            <person name="Jogler M."/>
            <person name="Boedeker C."/>
            <person name="Pinto D."/>
            <person name="Vollmers J."/>
            <person name="Rivas-Marin E."/>
            <person name="Kohn T."/>
            <person name="Peeters S.H."/>
            <person name="Heuer A."/>
            <person name="Rast P."/>
            <person name="Oberbeckmann S."/>
            <person name="Bunk B."/>
            <person name="Jeske O."/>
            <person name="Meyerdierks A."/>
            <person name="Storesund J.E."/>
            <person name="Kallscheuer N."/>
            <person name="Luecker S."/>
            <person name="Lage O.M."/>
            <person name="Pohl T."/>
            <person name="Merkel B.J."/>
            <person name="Hornburger P."/>
            <person name="Mueller R.-W."/>
            <person name="Bruemmer F."/>
            <person name="Labrenz M."/>
            <person name="Spormann A.M."/>
            <person name="Op Den Camp H."/>
            <person name="Overmann J."/>
            <person name="Amann R."/>
            <person name="Jetten M.S.M."/>
            <person name="Mascher T."/>
            <person name="Medema M.H."/>
            <person name="Devos D.P."/>
            <person name="Kaster A.-K."/>
            <person name="Ovreas L."/>
            <person name="Rohde M."/>
            <person name="Galperin M.Y."/>
            <person name="Jogler C."/>
        </authorList>
    </citation>
    <scope>NUCLEOTIDE SEQUENCE [LARGE SCALE GENOMIC DNA]</scope>
    <source>
        <strain evidence="2 3">LF1</strain>
    </source>
</reference>
<feature type="domain" description="Transposase IS801/IS1294" evidence="1">
    <location>
        <begin position="10"/>
        <end position="115"/>
    </location>
</feature>
<dbReference type="GO" id="GO:0004803">
    <property type="term" value="F:transposase activity"/>
    <property type="evidence" value="ECO:0007669"/>
    <property type="project" value="InterPro"/>
</dbReference>
<organism evidence="2 3">
    <name type="scientific">Rubripirellula obstinata</name>
    <dbReference type="NCBI Taxonomy" id="406547"/>
    <lineage>
        <taxon>Bacteria</taxon>
        <taxon>Pseudomonadati</taxon>
        <taxon>Planctomycetota</taxon>
        <taxon>Planctomycetia</taxon>
        <taxon>Pirellulales</taxon>
        <taxon>Pirellulaceae</taxon>
        <taxon>Rubripirellula</taxon>
    </lineage>
</organism>